<dbReference type="InterPro" id="IPR013216">
    <property type="entry name" value="Methyltransf_11"/>
</dbReference>
<dbReference type="Gene3D" id="3.40.50.150">
    <property type="entry name" value="Vaccinia Virus protein VP39"/>
    <property type="match status" value="1"/>
</dbReference>
<dbReference type="RefSeq" id="WP_116008591.1">
    <property type="nucleotide sequence ID" value="NZ_QUOU01000001.1"/>
</dbReference>
<dbReference type="Proteomes" id="UP000256478">
    <property type="component" value="Unassembled WGS sequence"/>
</dbReference>
<dbReference type="InterPro" id="IPR029063">
    <property type="entry name" value="SAM-dependent_MTases_sf"/>
</dbReference>
<protein>
    <submittedName>
        <fullName evidence="2">SAM-dependent methyltransferase</fullName>
    </submittedName>
</protein>
<feature type="domain" description="Methyltransferase type 11" evidence="1">
    <location>
        <begin position="46"/>
        <end position="133"/>
    </location>
</feature>
<gene>
    <name evidence="2" type="ORF">DXX93_13730</name>
</gene>
<evidence type="ECO:0000259" key="1">
    <source>
        <dbReference type="Pfam" id="PF08241"/>
    </source>
</evidence>
<dbReference type="SUPFAM" id="SSF53335">
    <property type="entry name" value="S-adenosyl-L-methionine-dependent methyltransferases"/>
    <property type="match status" value="1"/>
</dbReference>
<dbReference type="EMBL" id="QUOU01000001">
    <property type="protein sequence ID" value="REL27513.1"/>
    <property type="molecule type" value="Genomic_DNA"/>
</dbReference>
<dbReference type="GO" id="GO:0032259">
    <property type="term" value="P:methylation"/>
    <property type="evidence" value="ECO:0007669"/>
    <property type="project" value="UniProtKB-KW"/>
</dbReference>
<evidence type="ECO:0000313" key="3">
    <source>
        <dbReference type="Proteomes" id="UP000256478"/>
    </source>
</evidence>
<accession>A0A3E0TSQ7</accession>
<dbReference type="OrthoDB" id="9772751at2"/>
<comment type="caution">
    <text evidence="2">The sequence shown here is derived from an EMBL/GenBank/DDBJ whole genome shotgun (WGS) entry which is preliminary data.</text>
</comment>
<reference evidence="2 3" key="1">
    <citation type="submission" date="2018-08" db="EMBL/GenBank/DDBJ databases">
        <title>Thalassotalea euphylliae genome.</title>
        <authorList>
            <person name="Summers S."/>
            <person name="Rice S.A."/>
            <person name="Freckelton M.L."/>
            <person name="Nedved B.T."/>
            <person name="Hadfield M.G."/>
        </authorList>
    </citation>
    <scope>NUCLEOTIDE SEQUENCE [LARGE SCALE GENOMIC DNA]</scope>
    <source>
        <strain evidence="2 3">H1</strain>
    </source>
</reference>
<dbReference type="Pfam" id="PF08241">
    <property type="entry name" value="Methyltransf_11"/>
    <property type="match status" value="1"/>
</dbReference>
<dbReference type="GO" id="GO:0008757">
    <property type="term" value="F:S-adenosylmethionine-dependent methyltransferase activity"/>
    <property type="evidence" value="ECO:0007669"/>
    <property type="project" value="InterPro"/>
</dbReference>
<name>A0A3E0TSQ7_9GAMM</name>
<keyword evidence="2" id="KW-0489">Methyltransferase</keyword>
<proteinExistence type="predicted"/>
<organism evidence="2 3">
    <name type="scientific">Thalassotalea euphylliae</name>
    <dbReference type="NCBI Taxonomy" id="1655234"/>
    <lineage>
        <taxon>Bacteria</taxon>
        <taxon>Pseudomonadati</taxon>
        <taxon>Pseudomonadota</taxon>
        <taxon>Gammaproteobacteria</taxon>
        <taxon>Alteromonadales</taxon>
        <taxon>Colwelliaceae</taxon>
        <taxon>Thalassotalea</taxon>
    </lineage>
</organism>
<evidence type="ECO:0000313" key="2">
    <source>
        <dbReference type="EMBL" id="REL27513.1"/>
    </source>
</evidence>
<keyword evidence="2" id="KW-0808">Transferase</keyword>
<sequence>MNYSEIFDLRGSQYHQAMTTYPNARQDEFILPMSLFDMTRISTLADIPSGGGYISNYIPDHVRLKCLESSEQFADICRSQCLDVVNFSAHSIPLENNSIDGIISIAGLHHEDNKFLLFKEMRRVLSSSGQLVIADVEENSGVAKFLDLFVGQHNETGHQGLFFNTTTNDMLHAAGFSNIKRKRLKYHWQFTSVADMLNYIRLLFGLTKVTDQQIYQGLNNFLAFNHSADGVKLDWELLCYYQN</sequence>
<dbReference type="AlphaFoldDB" id="A0A3E0TSQ7"/>